<dbReference type="STRING" id="578462.A0A0L0T433"/>
<dbReference type="GO" id="GO:0005743">
    <property type="term" value="C:mitochondrial inner membrane"/>
    <property type="evidence" value="ECO:0007669"/>
    <property type="project" value="TreeGrafter"/>
</dbReference>
<feature type="region of interest" description="Disordered" evidence="1">
    <location>
        <begin position="35"/>
        <end position="59"/>
    </location>
</feature>
<reference evidence="3" key="2">
    <citation type="submission" date="2009-11" db="EMBL/GenBank/DDBJ databases">
        <title>The Genome Sequence of Allomyces macrogynus strain ATCC 38327.</title>
        <authorList>
            <consortium name="The Broad Institute Genome Sequencing Platform"/>
            <person name="Russ C."/>
            <person name="Cuomo C."/>
            <person name="Shea T."/>
            <person name="Young S.K."/>
            <person name="Zeng Q."/>
            <person name="Koehrsen M."/>
            <person name="Haas B."/>
            <person name="Borodovsky M."/>
            <person name="Guigo R."/>
            <person name="Alvarado L."/>
            <person name="Berlin A."/>
            <person name="Borenstein D."/>
            <person name="Chen Z."/>
            <person name="Engels R."/>
            <person name="Freedman E."/>
            <person name="Gellesch M."/>
            <person name="Goldberg J."/>
            <person name="Griggs A."/>
            <person name="Gujja S."/>
            <person name="Heiman D."/>
            <person name="Hepburn T."/>
            <person name="Howarth C."/>
            <person name="Jen D."/>
            <person name="Larson L."/>
            <person name="Lewis B."/>
            <person name="Mehta T."/>
            <person name="Park D."/>
            <person name="Pearson M."/>
            <person name="Roberts A."/>
            <person name="Saif S."/>
            <person name="Shenoy N."/>
            <person name="Sisk P."/>
            <person name="Stolte C."/>
            <person name="Sykes S."/>
            <person name="Walk T."/>
            <person name="White J."/>
            <person name="Yandava C."/>
            <person name="Burger G."/>
            <person name="Gray M.W."/>
            <person name="Holland P.W.H."/>
            <person name="King N."/>
            <person name="Lang F.B.F."/>
            <person name="Roger A.J."/>
            <person name="Ruiz-Trillo I."/>
            <person name="Lander E."/>
            <person name="Nusbaum C."/>
        </authorList>
    </citation>
    <scope>NUCLEOTIDE SEQUENCE [LARGE SCALE GENOMIC DNA]</scope>
    <source>
        <strain evidence="3">ATCC 38327</strain>
    </source>
</reference>
<dbReference type="PANTHER" id="PTHR28062">
    <property type="entry name" value="K+-H+ EXCHANGE-LIKE PROTEIN"/>
    <property type="match status" value="1"/>
</dbReference>
<evidence type="ECO:0000313" key="3">
    <source>
        <dbReference type="Proteomes" id="UP000054350"/>
    </source>
</evidence>
<feature type="compositionally biased region" description="Polar residues" evidence="1">
    <location>
        <begin position="42"/>
        <end position="51"/>
    </location>
</feature>
<dbReference type="AlphaFoldDB" id="A0A0L0T433"/>
<evidence type="ECO:0000256" key="1">
    <source>
        <dbReference type="SAM" id="MobiDB-lite"/>
    </source>
</evidence>
<dbReference type="InterPro" id="IPR018786">
    <property type="entry name" value="Mit_KHE1"/>
</dbReference>
<gene>
    <name evidence="2" type="ORF">AMAG_14135</name>
</gene>
<dbReference type="PANTHER" id="PTHR28062:SF1">
    <property type="entry name" value="TRANSMEMBRANE PROTEIN"/>
    <property type="match status" value="1"/>
</dbReference>
<dbReference type="OrthoDB" id="5562676at2759"/>
<keyword evidence="3" id="KW-1185">Reference proteome</keyword>
<dbReference type="EMBL" id="GG745361">
    <property type="protein sequence ID" value="KNE69578.1"/>
    <property type="molecule type" value="Genomic_DNA"/>
</dbReference>
<name>A0A0L0T433_ALLM3</name>
<feature type="region of interest" description="Disordered" evidence="1">
    <location>
        <begin position="275"/>
        <end position="331"/>
    </location>
</feature>
<dbReference type="GO" id="GO:1902600">
    <property type="term" value="P:proton transmembrane transport"/>
    <property type="evidence" value="ECO:0007669"/>
    <property type="project" value="TreeGrafter"/>
</dbReference>
<sequence length="331" mass="35876">MKSSPASRERVAHLVMLPLRHRPVYASSVLAPRRAHLPPAASESTAPTSDDSAGHGRHRPELAEANGFRAWWTRKLVHEWPAAVHTQWTQLGAATAPAWQQSVHARGTAVLARLPWEETLAKHLDHPDALVLYHPARVESRSAERQLVGLLRERLAFHQRWRKYAACGLPASVAAGILPGPNLPLLYNAFRVYSHHVATDHLTATLALLSSKSPPLHCEPIADLDAVAHTTQTWVAHPTGTTPPLSTDWLEQVLPPDVDQQVLITELARAVAQEQHRLVRSSGGATTHPELGRHRAGRSLHSGPAATVGPAPPSPKSATGTDGPVDASNRL</sequence>
<proteinExistence type="predicted"/>
<accession>A0A0L0T433</accession>
<dbReference type="Proteomes" id="UP000054350">
    <property type="component" value="Unassembled WGS sequence"/>
</dbReference>
<dbReference type="GO" id="GO:0006813">
    <property type="term" value="P:potassium ion transport"/>
    <property type="evidence" value="ECO:0007669"/>
    <property type="project" value="TreeGrafter"/>
</dbReference>
<dbReference type="Pfam" id="PF10173">
    <property type="entry name" value="Mit_KHE1"/>
    <property type="match status" value="1"/>
</dbReference>
<evidence type="ECO:0000313" key="2">
    <source>
        <dbReference type="EMBL" id="KNE69578.1"/>
    </source>
</evidence>
<dbReference type="eggNOG" id="ENOG502T06E">
    <property type="taxonomic scope" value="Eukaryota"/>
</dbReference>
<reference evidence="2 3" key="1">
    <citation type="submission" date="2009-11" db="EMBL/GenBank/DDBJ databases">
        <title>Annotation of Allomyces macrogynus ATCC 38327.</title>
        <authorList>
            <consortium name="The Broad Institute Genome Sequencing Platform"/>
            <person name="Russ C."/>
            <person name="Cuomo C."/>
            <person name="Burger G."/>
            <person name="Gray M.W."/>
            <person name="Holland P.W.H."/>
            <person name="King N."/>
            <person name="Lang F.B.F."/>
            <person name="Roger A.J."/>
            <person name="Ruiz-Trillo I."/>
            <person name="Young S.K."/>
            <person name="Zeng Q."/>
            <person name="Gargeya S."/>
            <person name="Fitzgerald M."/>
            <person name="Haas B."/>
            <person name="Abouelleil A."/>
            <person name="Alvarado L."/>
            <person name="Arachchi H.M."/>
            <person name="Berlin A."/>
            <person name="Chapman S.B."/>
            <person name="Gearin G."/>
            <person name="Goldberg J."/>
            <person name="Griggs A."/>
            <person name="Gujja S."/>
            <person name="Hansen M."/>
            <person name="Heiman D."/>
            <person name="Howarth C."/>
            <person name="Larimer J."/>
            <person name="Lui A."/>
            <person name="MacDonald P.J.P."/>
            <person name="McCowen C."/>
            <person name="Montmayeur A."/>
            <person name="Murphy C."/>
            <person name="Neiman D."/>
            <person name="Pearson M."/>
            <person name="Priest M."/>
            <person name="Roberts A."/>
            <person name="Saif S."/>
            <person name="Shea T."/>
            <person name="Sisk P."/>
            <person name="Stolte C."/>
            <person name="Sykes S."/>
            <person name="Wortman J."/>
            <person name="Nusbaum C."/>
            <person name="Birren B."/>
        </authorList>
    </citation>
    <scope>NUCLEOTIDE SEQUENCE [LARGE SCALE GENOMIC DNA]</scope>
    <source>
        <strain evidence="2 3">ATCC 38327</strain>
    </source>
</reference>
<dbReference type="VEuPathDB" id="FungiDB:AMAG_14135"/>
<organism evidence="2 3">
    <name type="scientific">Allomyces macrogynus (strain ATCC 38327)</name>
    <name type="common">Allomyces javanicus var. macrogynus</name>
    <dbReference type="NCBI Taxonomy" id="578462"/>
    <lineage>
        <taxon>Eukaryota</taxon>
        <taxon>Fungi</taxon>
        <taxon>Fungi incertae sedis</taxon>
        <taxon>Blastocladiomycota</taxon>
        <taxon>Blastocladiomycetes</taxon>
        <taxon>Blastocladiales</taxon>
        <taxon>Blastocladiaceae</taxon>
        <taxon>Allomyces</taxon>
    </lineage>
</organism>
<protein>
    <submittedName>
        <fullName evidence="2">Uncharacterized protein</fullName>
    </submittedName>
</protein>